<dbReference type="InterPro" id="IPR011990">
    <property type="entry name" value="TPR-like_helical_dom_sf"/>
</dbReference>
<dbReference type="RefSeq" id="WP_148545255.1">
    <property type="nucleotide sequence ID" value="NZ_VSDQ01000729.1"/>
</dbReference>
<dbReference type="EMBL" id="VSDQ01000729">
    <property type="protein sequence ID" value="TYA69978.1"/>
    <property type="molecule type" value="Genomic_DNA"/>
</dbReference>
<dbReference type="InterPro" id="IPR012340">
    <property type="entry name" value="NA-bd_OB-fold"/>
</dbReference>
<dbReference type="SUPFAM" id="SSF50249">
    <property type="entry name" value="Nucleic acid-binding proteins"/>
    <property type="match status" value="1"/>
</dbReference>
<comment type="caution">
    <text evidence="1">The sequence shown here is derived from an EMBL/GenBank/DDBJ whole genome shotgun (WGS) entry which is preliminary data.</text>
</comment>
<proteinExistence type="predicted"/>
<dbReference type="Gene3D" id="1.25.40.10">
    <property type="entry name" value="Tetratricopeptide repeat domain"/>
    <property type="match status" value="1"/>
</dbReference>
<gene>
    <name evidence="1" type="ORF">FUA24_22070</name>
</gene>
<reference evidence="1 2" key="1">
    <citation type="submission" date="2019-08" db="EMBL/GenBank/DDBJ databases">
        <title>Seonamhaeicola sediminis sp. nov., isolated from marine sediment.</title>
        <authorList>
            <person name="Cao W.R."/>
        </authorList>
    </citation>
    <scope>NUCLEOTIDE SEQUENCE [LARGE SCALE GENOMIC DNA]</scope>
    <source>
        <strain evidence="1 2">B011</strain>
    </source>
</reference>
<keyword evidence="2" id="KW-1185">Reference proteome</keyword>
<dbReference type="OrthoDB" id="1623656at2"/>
<dbReference type="Proteomes" id="UP000323930">
    <property type="component" value="Unassembled WGS sequence"/>
</dbReference>
<dbReference type="SUPFAM" id="SSF48452">
    <property type="entry name" value="TPR-like"/>
    <property type="match status" value="1"/>
</dbReference>
<name>A0A5D0HF27_9FLAO</name>
<evidence type="ECO:0000313" key="2">
    <source>
        <dbReference type="Proteomes" id="UP000323930"/>
    </source>
</evidence>
<dbReference type="Gene3D" id="2.40.50.140">
    <property type="entry name" value="Nucleic acid-binding proteins"/>
    <property type="match status" value="1"/>
</dbReference>
<organism evidence="1 2">
    <name type="scientific">Seonamhaeicola marinus</name>
    <dbReference type="NCBI Taxonomy" id="1912246"/>
    <lineage>
        <taxon>Bacteria</taxon>
        <taxon>Pseudomonadati</taxon>
        <taxon>Bacteroidota</taxon>
        <taxon>Flavobacteriia</taxon>
        <taxon>Flavobacteriales</taxon>
        <taxon>Flavobacteriaceae</taxon>
    </lineage>
</organism>
<sequence>MENQLQKAKELRQEKKFDEAVVLYEQLYEGESVVFNHWDIWSYVHSLKNCGQLDKSIELSERYVEGFPDFELIKNNLVWAYFDKYIRNFNSDFIVEIERALNRIHELNGQQEVSENNNIPCPFTIGVFKVLKHFRRPNFNLFKTRYWIDKISPEKLSRREQSIEQNGVERKLASDFEKYYSYLISLQYGEGAFEECIKSAELALETITNFHYNNANWFKRRMALSYFELGELEKAEEILKPLDKGTNEKWFIEYELSQIYFEQGNFDKSLEFALKAAKNFGDDFMKVNLFTHLARIFYKQDKFEYAKEHAQLVICIKKDNGSQLDSKQEKLIAFFKLDKNSSIGLREQKKIVEDIWNDLLFDGQPMNHGIISKILPNGKAGFISLNDSRESYYFSFQSIKQGRRFAKEGKSVSFFLKEGFDKKKNEIKMNACEIIVLKN</sequence>
<evidence type="ECO:0000313" key="1">
    <source>
        <dbReference type="EMBL" id="TYA69978.1"/>
    </source>
</evidence>
<accession>A0A5D0HF27</accession>
<dbReference type="AlphaFoldDB" id="A0A5D0HF27"/>
<protein>
    <submittedName>
        <fullName evidence="1">Uncharacterized protein</fullName>
    </submittedName>
</protein>